<dbReference type="AlphaFoldDB" id="A0A401YQF9"/>
<feature type="compositionally biased region" description="Basic and acidic residues" evidence="1">
    <location>
        <begin position="15"/>
        <end position="25"/>
    </location>
</feature>
<protein>
    <submittedName>
        <fullName evidence="2">Uncharacterized protein</fullName>
    </submittedName>
</protein>
<feature type="region of interest" description="Disordered" evidence="1">
    <location>
        <begin position="54"/>
        <end position="84"/>
    </location>
</feature>
<evidence type="ECO:0000313" key="3">
    <source>
        <dbReference type="Proteomes" id="UP000286931"/>
    </source>
</evidence>
<dbReference type="Proteomes" id="UP000286931">
    <property type="component" value="Unassembled WGS sequence"/>
</dbReference>
<dbReference type="EMBL" id="BIFH01000022">
    <property type="protein sequence ID" value="GCD96840.1"/>
    <property type="molecule type" value="Genomic_DNA"/>
</dbReference>
<sequence length="244" mass="26156">MGGLGWGTTAQRRGGSHDGQPDERFAITESPGRAEAAGSTSLLRIVHVFGLSPRRRRSRGAETTETDPDALVRDFGDAADGLEPTCDASDRRRDRFSATAMRDAAKLGRVPRPESRDGATIRVRRLPRCVDAWRTGQRPHRPRGARHSRLPGGPRFRIDEALGRRLQLAAVVDRNAALHGLAVLVDHGQVGVLRDRDPGAGGEREIPRFAVEPDGIGRTGVHQAAAGAGGTGLDGPPRSTPCRT</sequence>
<name>A0A401YQF9_9ACTN</name>
<organism evidence="2 3">
    <name type="scientific">Embleya hyalina</name>
    <dbReference type="NCBI Taxonomy" id="516124"/>
    <lineage>
        <taxon>Bacteria</taxon>
        <taxon>Bacillati</taxon>
        <taxon>Actinomycetota</taxon>
        <taxon>Actinomycetes</taxon>
        <taxon>Kitasatosporales</taxon>
        <taxon>Streptomycetaceae</taxon>
        <taxon>Embleya</taxon>
    </lineage>
</organism>
<evidence type="ECO:0000313" key="2">
    <source>
        <dbReference type="EMBL" id="GCD96840.1"/>
    </source>
</evidence>
<accession>A0A401YQF9</accession>
<proteinExistence type="predicted"/>
<reference evidence="2 3" key="1">
    <citation type="submission" date="2018-12" db="EMBL/GenBank/DDBJ databases">
        <title>Draft genome sequence of Embleya hyalina NBRC 13850T.</title>
        <authorList>
            <person name="Komaki H."/>
            <person name="Hosoyama A."/>
            <person name="Kimura A."/>
            <person name="Ichikawa N."/>
            <person name="Tamura T."/>
        </authorList>
    </citation>
    <scope>NUCLEOTIDE SEQUENCE [LARGE SCALE GENOMIC DNA]</scope>
    <source>
        <strain evidence="2 3">NBRC 13850</strain>
    </source>
</reference>
<comment type="caution">
    <text evidence="2">The sequence shown here is derived from an EMBL/GenBank/DDBJ whole genome shotgun (WGS) entry which is preliminary data.</text>
</comment>
<keyword evidence="3" id="KW-1185">Reference proteome</keyword>
<feature type="region of interest" description="Disordered" evidence="1">
    <location>
        <begin position="213"/>
        <end position="244"/>
    </location>
</feature>
<feature type="region of interest" description="Disordered" evidence="1">
    <location>
        <begin position="1"/>
        <end position="25"/>
    </location>
</feature>
<gene>
    <name evidence="2" type="ORF">EHYA_04527</name>
</gene>
<evidence type="ECO:0000256" key="1">
    <source>
        <dbReference type="SAM" id="MobiDB-lite"/>
    </source>
</evidence>